<dbReference type="Pfam" id="PF17963">
    <property type="entry name" value="Big_9"/>
    <property type="match status" value="1"/>
</dbReference>
<dbReference type="NCBIfam" id="NF012200">
    <property type="entry name" value="choice_anch_D"/>
    <property type="match status" value="2"/>
</dbReference>
<keyword evidence="6" id="KW-0732">Signal</keyword>
<keyword evidence="9" id="KW-1185">Reference proteome</keyword>
<evidence type="ECO:0000313" key="8">
    <source>
        <dbReference type="EMBL" id="VGO16219.1"/>
    </source>
</evidence>
<evidence type="ECO:0000256" key="1">
    <source>
        <dbReference type="ARBA" id="ARBA00004138"/>
    </source>
</evidence>
<feature type="chain" id="PRO_5025679684" description="HYDIN/VesB/CFA65-like Ig-like domain-containing protein" evidence="6">
    <location>
        <begin position="25"/>
        <end position="1402"/>
    </location>
</feature>
<dbReference type="InterPro" id="IPR017868">
    <property type="entry name" value="Filamin/ABP280_repeat-like"/>
</dbReference>
<dbReference type="EMBL" id="CAAHFG010000003">
    <property type="protein sequence ID" value="VGO16219.1"/>
    <property type="molecule type" value="Genomic_DNA"/>
</dbReference>
<dbReference type="InterPro" id="IPR036514">
    <property type="entry name" value="SGNH_hydro_sf"/>
</dbReference>
<sequence length="1402" mass="151609">MILPHKLKTLLWSGICLCFCIQPAAVDAAAPIASNSRVLFLGKEATTHKDALEALYTADPSVNTLNLTFDSFDVDYVMDALFTDRTYPKFINDYLDAPKHADYVNALTDKLDENFDYIIYLGEPAYLQDKPELTMATLLFLQAYCRTEGLSSQILLPMLWNATSAASQTTTFREYTYRIADALGIEAVPAGLAWHDIINDGGLTVAESSLTATPSAEAQYTLATTLYSHLFEQNANGSTYSPTGIDGAAQSAIRSHTHTAWSDALTATHYTGDYTSPYMTMWATPMNKSRKVMTNGTSTERRNYIMLDKLFTAAGYPDSAVRWDGSSAPYNGHFPSNYSDPDVQAGVAANDFVFTVGRRLSSAYWYEVWMTEVLLHDPDADLIHYISDYQVKAETEEPFAHGRKARSHTIENFDASTGHPNVQAIPNYIGFSWLGLRRPDINMHQDYTHLSAVGSAINTAIPYTLATGENPALLPDPPVAALDDEMYGSVLSFDERYTLNAAYELAYMLSGLRSLDTPIAPQAFDQTVRFENDGEPQPFFPHAFGAFNKTLTMNLVTSPSVGSISFDGRLMTYTPQPGDVGEVTFTYNVTDGTDTSGNATVTLNPDLLGQAAYNPIAKIGDNVIWNGFRWTGGRTLVVDSNNQLDFQDHPLPGDPNYSETLRAHRFYLDLRNNGGIFQVSSKAPVDGETDLFSPFGWNDEPDVSSFSMGDADWGQGGSGLANPINGFTPNDGVGLEEINWILIPQESYSWEPWELFAGNSRAMAIGMIWNDDGDGLLEDSGDDAYIVKYALSAHHYEGYRKAFPYIDTTAELNAAVGNVAVPEILVYANETEILDGSTVTSGSDHTLFGTAKVEGETVVHTFTVENTGGAPLTLSDVSISGDHADDFVITEYPSGTIRNKTQTSLQITFNPCAAGERNATVTLQNDDPDEGMFSFAIQGVGATAAASTYIKKIEYVVLESQASGTRTPLWNGSSWGPGLAVGNNGNIKFNFWSAASGGTRYRRFYIDMRTAGTFYAAEVYLSTASETVTYSPQSWQNVTGSVNQNMGSGDWNTGGTGTASPVNGFTADDGVGAEEINWMIFSNDTSPGNAAAIAIGLVWVDDGDGLLEDSGNDTILIKYALSANHPSGQAAAFAEMDTLAELNAAVGNVVASPEPEILVRGNSLELTSGDSEPRTADHTDFGTAESLSGTVARTFSIKNFGTADLTISAVNLTGAHSNDFIVTAHPAGTLAADNETTFTVTFDPSADGLRTATVSIASTDGEETPFIFTVQGTGVTTFPDTDDDGIDDDWEMTYFNSLTNATATSDRDEDGNSDYTEFRAGTNPTNAMSFFGLNVTGMDIPLNVMDISWPSATGRTYVVETVSDLEGSWDVLRTTIVATPPTNIFGVTMTNAPAAFYRIIIE</sequence>
<dbReference type="Gene3D" id="3.40.50.1110">
    <property type="entry name" value="SGNH hydrolase"/>
    <property type="match status" value="1"/>
</dbReference>
<dbReference type="Gene3D" id="2.60.40.10">
    <property type="entry name" value="Immunoglobulins"/>
    <property type="match status" value="2"/>
</dbReference>
<evidence type="ECO:0000256" key="5">
    <source>
        <dbReference type="ARBA" id="ARBA00023273"/>
    </source>
</evidence>
<protein>
    <recommendedName>
        <fullName evidence="7">HYDIN/VesB/CFA65-like Ig-like domain-containing protein</fullName>
    </recommendedName>
</protein>
<organism evidence="8 9">
    <name type="scientific">Pontiella desulfatans</name>
    <dbReference type="NCBI Taxonomy" id="2750659"/>
    <lineage>
        <taxon>Bacteria</taxon>
        <taxon>Pseudomonadati</taxon>
        <taxon>Kiritimatiellota</taxon>
        <taxon>Kiritimatiellia</taxon>
        <taxon>Kiritimatiellales</taxon>
        <taxon>Pontiellaceae</taxon>
        <taxon>Pontiella</taxon>
    </lineage>
</organism>
<evidence type="ECO:0000256" key="4">
    <source>
        <dbReference type="ARBA" id="ARBA00023069"/>
    </source>
</evidence>
<dbReference type="Proteomes" id="UP000366872">
    <property type="component" value="Unassembled WGS sequence"/>
</dbReference>
<dbReference type="GO" id="GO:0016788">
    <property type="term" value="F:hydrolase activity, acting on ester bonds"/>
    <property type="evidence" value="ECO:0007669"/>
    <property type="project" value="UniProtKB-ARBA"/>
</dbReference>
<dbReference type="InterPro" id="IPR013783">
    <property type="entry name" value="Ig-like_fold"/>
</dbReference>
<evidence type="ECO:0000256" key="6">
    <source>
        <dbReference type="SAM" id="SignalP"/>
    </source>
</evidence>
<accession>A0A6C2U8L6</accession>
<dbReference type="InterPro" id="IPR053879">
    <property type="entry name" value="HYDIN_VesB_CFA65-like_Ig"/>
</dbReference>
<feature type="domain" description="HYDIN/VesB/CFA65-like Ig-like" evidence="7">
    <location>
        <begin position="1177"/>
        <end position="1272"/>
    </location>
</feature>
<evidence type="ECO:0000313" key="9">
    <source>
        <dbReference type="Proteomes" id="UP000366872"/>
    </source>
</evidence>
<proteinExistence type="predicted"/>
<feature type="signal peptide" evidence="6">
    <location>
        <begin position="1"/>
        <end position="24"/>
    </location>
</feature>
<dbReference type="RefSeq" id="WP_168442537.1">
    <property type="nucleotide sequence ID" value="NZ_CAAHFG010000003.1"/>
</dbReference>
<name>A0A6C2U8L6_PONDE</name>
<gene>
    <name evidence="8" type="ORF">PDESU_04810</name>
</gene>
<comment type="subcellular location">
    <subcellularLocation>
        <location evidence="1">Cell projection</location>
        <location evidence="1">Cilium</location>
    </subcellularLocation>
    <subcellularLocation>
        <location evidence="2">Cytoplasm</location>
    </subcellularLocation>
</comment>
<keyword evidence="3" id="KW-0963">Cytoplasm</keyword>
<dbReference type="InterPro" id="IPR011467">
    <property type="entry name" value="DUF1573"/>
</dbReference>
<dbReference type="PROSITE" id="PS50194">
    <property type="entry name" value="FILAMIN_REPEAT"/>
    <property type="match status" value="1"/>
</dbReference>
<keyword evidence="4" id="KW-0969">Cilium</keyword>
<evidence type="ECO:0000259" key="7">
    <source>
        <dbReference type="Pfam" id="PF22544"/>
    </source>
</evidence>
<reference evidence="8 9" key="1">
    <citation type="submission" date="2019-04" db="EMBL/GenBank/DDBJ databases">
        <authorList>
            <person name="Van Vliet M D."/>
        </authorList>
    </citation>
    <scope>NUCLEOTIDE SEQUENCE [LARGE SCALE GENOMIC DNA]</scope>
    <source>
        <strain evidence="8 9">F1</strain>
    </source>
</reference>
<evidence type="ECO:0000256" key="2">
    <source>
        <dbReference type="ARBA" id="ARBA00004496"/>
    </source>
</evidence>
<dbReference type="Pfam" id="PF22544">
    <property type="entry name" value="HYDIN_VesB_CFA65-like_Ig"/>
    <property type="match status" value="1"/>
</dbReference>
<keyword evidence="5" id="KW-0966">Cell projection</keyword>
<dbReference type="Gene3D" id="2.60.40.3440">
    <property type="match status" value="1"/>
</dbReference>
<evidence type="ECO:0000256" key="3">
    <source>
        <dbReference type="ARBA" id="ARBA00022490"/>
    </source>
</evidence>
<dbReference type="GO" id="GO:0005737">
    <property type="term" value="C:cytoplasm"/>
    <property type="evidence" value="ECO:0007669"/>
    <property type="project" value="UniProtKB-SubCell"/>
</dbReference>
<dbReference type="Pfam" id="PF07610">
    <property type="entry name" value="DUF1573"/>
    <property type="match status" value="1"/>
</dbReference>